<geneLocation type="plasmid" evidence="3">
    <name>pjmub3934p2 dna</name>
</geneLocation>
<evidence type="ECO:0000313" key="1">
    <source>
        <dbReference type="EMBL" id="BBM55954.1"/>
    </source>
</evidence>
<dbReference type="EMBL" id="AP019843">
    <property type="protein sequence ID" value="BBM55994.1"/>
    <property type="molecule type" value="Genomic_DNA"/>
</dbReference>
<gene>
    <name evidence="1" type="ORF">JMUB3936_p1026</name>
    <name evidence="2" type="ORF">JMUB3936_p2010</name>
</gene>
<geneLocation type="plasmid" evidence="1">
    <name>pJMUB3934p1</name>
</geneLocation>
<name>A0A510KWF9_9FUSO</name>
<dbReference type="Proteomes" id="UP000321944">
    <property type="component" value="Plasmid pJMUB3934p2"/>
</dbReference>
<geneLocation type="plasmid" evidence="2">
    <name>pJMUB3934p2</name>
</geneLocation>
<geneLocation type="plasmid" evidence="3">
    <name>pjmub3934p1 dna</name>
</geneLocation>
<dbReference type="AlphaFoldDB" id="A0A510KWF9"/>
<evidence type="ECO:0000313" key="2">
    <source>
        <dbReference type="EMBL" id="BBM55994.1"/>
    </source>
</evidence>
<organism evidence="2 3">
    <name type="scientific">Leptotrichia wadei</name>
    <dbReference type="NCBI Taxonomy" id="157687"/>
    <lineage>
        <taxon>Bacteria</taxon>
        <taxon>Fusobacteriati</taxon>
        <taxon>Fusobacteriota</taxon>
        <taxon>Fusobacteriia</taxon>
        <taxon>Fusobacteriales</taxon>
        <taxon>Leptotrichiaceae</taxon>
        <taxon>Leptotrichia</taxon>
    </lineage>
</organism>
<protein>
    <submittedName>
        <fullName evidence="2">Uncharacterized protein</fullName>
    </submittedName>
</protein>
<evidence type="ECO:0000313" key="3">
    <source>
        <dbReference type="Proteomes" id="UP000321944"/>
    </source>
</evidence>
<keyword evidence="2" id="KW-0614">Plasmid</keyword>
<reference evidence="2 3" key="1">
    <citation type="submission" date="2019-07" db="EMBL/GenBank/DDBJ databases">
        <title>Complete Genome Sequence of Leptotrichia wadei Strain JMUB3936.</title>
        <authorList>
            <person name="Watanabe S."/>
            <person name="Cui L."/>
        </authorList>
    </citation>
    <scope>NUCLEOTIDE SEQUENCE [LARGE SCALE GENOMIC DNA]</scope>
    <source>
        <strain evidence="2 3">JMUB3936</strain>
        <plasmid evidence="1">pJMUB3934p1</plasmid>
        <plasmid evidence="3">pjmub3934p1 dna</plasmid>
        <plasmid evidence="2">pJMUB3934p2</plasmid>
        <plasmid evidence="3">pjmub3934p2 dna</plasmid>
    </source>
</reference>
<dbReference type="RefSeq" id="WP_232054118.1">
    <property type="nucleotide sequence ID" value="NZ_AP019842.1"/>
</dbReference>
<proteinExistence type="predicted"/>
<dbReference type="EMBL" id="AP019842">
    <property type="protein sequence ID" value="BBM55954.1"/>
    <property type="molecule type" value="Genomic_DNA"/>
</dbReference>
<sequence length="176" mass="19211">MEGNRLAEILGLQFGGNIQDIGNKTKGKFYYDNVMKFYYECIEDNSLTYNDSGKFRAISNKPISDKVENLSKVQQARLYVHAEAIGAGRTTCNIVEKVGNIVTIIFDSGNALSGINDGTVIFQVPDGFKPKTFLSVNASQYNVSNGAVYIEPNGIGKWKGATVNSASIIFSVSYIV</sequence>
<accession>A0A510KWF9</accession>
<dbReference type="Proteomes" id="UP000321944">
    <property type="component" value="Plasmid pJMUB3934p1"/>
</dbReference>